<dbReference type="Proteomes" id="UP001210231">
    <property type="component" value="Unassembled WGS sequence"/>
</dbReference>
<dbReference type="InterPro" id="IPR036737">
    <property type="entry name" value="OmpA-like_sf"/>
</dbReference>
<dbReference type="PRINTS" id="PR01021">
    <property type="entry name" value="OMPADOMAIN"/>
</dbReference>
<evidence type="ECO:0000256" key="5">
    <source>
        <dbReference type="SAM" id="Coils"/>
    </source>
</evidence>
<proteinExistence type="predicted"/>
<sequence>MMKHLLTKKRLLPFLTLLLANSQGWSQNFSGFNTGNYAGVTGVSLQPASIADSRYKFDINLISTDVFFSNNYVLMDKDALLRFNKNAFKNFNTFKEKYLTESPSGYGNLYFANVSNRTQLPLSFMASIGKKSAIALNMQSRTMMQVNNVNGNIASLAYNNFFKPEYAGLRLDASNIKVQGINWAEAGLTYAQVLFDNKKHFLKGGITAKYLGGLSSFYLNTNSLTGGVNADSSIFFEAKGVEYKHNNDVDFSNLLDGAFDPDAKSVGFDIGLEYEFRGNAADRQKISKYKNQDIDNIDRRDENKYFIKIGVSLNDIGVLNFNRAPSSQNFRGNVMDWRVRDEHFNNIVEVNQAINSRTEALPSRSRYKINLPTAFSAQLDIRFLRDIYVNFVAYRPVQLDKSSDAYHFTNYGYYTITPRWETRFFGIYLPYTIADDNNFNLGNQLGAALRVGPVFFGSSNLGTVLIKDQLQAANLYAGLKVGIPYGRNKKTGKEFSLKNLFNSGKYTETATLMADSTYSDSSYIARKKQPKNQLLVDYQNGKIYSGANETGNVIVINNNNYYYNNVNTPGNSLKLDSNIVTINRERIIIDSLKIDSTIKQNEKLQLRIEDTLSAKQKELDSLINNLQKLRAEMLNSNVKDTVVKIIRVDSSKQVVDTLKPAAKKPADVKKEDKKTKKEEPKKYEPVIERIDADSLKNANKNDAAAIKKKDESINKLVQDSIALNKEIQTLEANAKEQYRQQMLDIQNTKTKDSIELAKKLTQLESENQEKLNAAYLQARTTYAKDSAALAKELDNVRLKNQQEFKTRIETERKKYLADSLKYETDLAKLRTQNEALLTRSYTYNQPVQTYTTAPSQAEMTNAINRQNSDYTRLLNDYNSKVNSLTSEIRTLQTRMNDVKASNQALARNYNSQPYSDAFARNNYNNTPITIPVPVPSNNNRDVFAVVPDTRYQRDTVYIKDTVYLNSPLSASQTGKVTVQAPKTDTVFIEKKVPQTLDISKVPPALVLFDVGKSNIGKIYQTRLNEFARLLKANNTWVANIKGFTDRTGSVAINEALSKKRAEAVKTYFINKAIAAGRINIEALGPVESNGTKANAQDRRVEVHLMDR</sequence>
<evidence type="ECO:0000256" key="6">
    <source>
        <dbReference type="SAM" id="MobiDB-lite"/>
    </source>
</evidence>
<organism evidence="9 10">
    <name type="scientific">Polluticaenibacter yanchengensis</name>
    <dbReference type="NCBI Taxonomy" id="3014562"/>
    <lineage>
        <taxon>Bacteria</taxon>
        <taxon>Pseudomonadati</taxon>
        <taxon>Bacteroidota</taxon>
        <taxon>Chitinophagia</taxon>
        <taxon>Chitinophagales</taxon>
        <taxon>Chitinophagaceae</taxon>
        <taxon>Polluticaenibacter</taxon>
    </lineage>
</organism>
<dbReference type="EMBL" id="JAQGEF010000015">
    <property type="protein sequence ID" value="MDA3615679.1"/>
    <property type="molecule type" value="Genomic_DNA"/>
</dbReference>
<gene>
    <name evidence="9" type="ORF">O3P16_12730</name>
</gene>
<dbReference type="InterPro" id="IPR006665">
    <property type="entry name" value="OmpA-like"/>
</dbReference>
<feature type="coiled-coil region" evidence="5">
    <location>
        <begin position="612"/>
        <end position="639"/>
    </location>
</feature>
<reference evidence="9 10" key="1">
    <citation type="submission" date="2022-12" db="EMBL/GenBank/DDBJ databases">
        <title>Chitinophagaceae gen. sp. nov., a new member of the family Chitinophagaceae, isolated from soil in a chemical factory.</title>
        <authorList>
            <person name="Ke Z."/>
        </authorList>
    </citation>
    <scope>NUCLEOTIDE SEQUENCE [LARGE SCALE GENOMIC DNA]</scope>
    <source>
        <strain evidence="9 10">LY-5</strain>
    </source>
</reference>
<comment type="caution">
    <text evidence="9">The sequence shown here is derived from an EMBL/GenBank/DDBJ whole genome shotgun (WGS) entry which is preliminary data.</text>
</comment>
<evidence type="ECO:0000256" key="3">
    <source>
        <dbReference type="ARBA" id="ARBA00023237"/>
    </source>
</evidence>
<accession>A0ABT4ULF1</accession>
<dbReference type="PANTHER" id="PTHR30329">
    <property type="entry name" value="STATOR ELEMENT OF FLAGELLAR MOTOR COMPLEX"/>
    <property type="match status" value="1"/>
</dbReference>
<feature type="compositionally biased region" description="Basic and acidic residues" evidence="6">
    <location>
        <begin position="664"/>
        <end position="684"/>
    </location>
</feature>
<evidence type="ECO:0000313" key="9">
    <source>
        <dbReference type="EMBL" id="MDA3615679.1"/>
    </source>
</evidence>
<evidence type="ECO:0000256" key="1">
    <source>
        <dbReference type="ARBA" id="ARBA00004442"/>
    </source>
</evidence>
<dbReference type="Pfam" id="PF00691">
    <property type="entry name" value="OmpA"/>
    <property type="match status" value="1"/>
</dbReference>
<feature type="chain" id="PRO_5046743066" evidence="7">
    <location>
        <begin position="27"/>
        <end position="1107"/>
    </location>
</feature>
<dbReference type="PANTHER" id="PTHR30329:SF21">
    <property type="entry name" value="LIPOPROTEIN YIAD-RELATED"/>
    <property type="match status" value="1"/>
</dbReference>
<evidence type="ECO:0000313" key="10">
    <source>
        <dbReference type="Proteomes" id="UP001210231"/>
    </source>
</evidence>
<dbReference type="PROSITE" id="PS51123">
    <property type="entry name" value="OMPA_2"/>
    <property type="match status" value="1"/>
</dbReference>
<feature type="signal peptide" evidence="7">
    <location>
        <begin position="1"/>
        <end position="26"/>
    </location>
</feature>
<keyword evidence="10" id="KW-1185">Reference proteome</keyword>
<dbReference type="InterPro" id="IPR006664">
    <property type="entry name" value="OMP_bac"/>
</dbReference>
<feature type="region of interest" description="Disordered" evidence="6">
    <location>
        <begin position="662"/>
        <end position="684"/>
    </location>
</feature>
<feature type="coiled-coil region" evidence="5">
    <location>
        <begin position="874"/>
        <end position="908"/>
    </location>
</feature>
<keyword evidence="7" id="KW-0732">Signal</keyword>
<name>A0ABT4ULF1_9BACT</name>
<evidence type="ECO:0000259" key="8">
    <source>
        <dbReference type="PROSITE" id="PS51123"/>
    </source>
</evidence>
<dbReference type="Gene3D" id="3.30.1330.60">
    <property type="entry name" value="OmpA-like domain"/>
    <property type="match status" value="1"/>
</dbReference>
<comment type="subcellular location">
    <subcellularLocation>
        <location evidence="1">Cell outer membrane</location>
    </subcellularLocation>
</comment>
<evidence type="ECO:0000256" key="2">
    <source>
        <dbReference type="ARBA" id="ARBA00023136"/>
    </source>
</evidence>
<dbReference type="InterPro" id="IPR050330">
    <property type="entry name" value="Bact_OuterMem_StrucFunc"/>
</dbReference>
<evidence type="ECO:0000256" key="7">
    <source>
        <dbReference type="SAM" id="SignalP"/>
    </source>
</evidence>
<dbReference type="SUPFAM" id="SSF103088">
    <property type="entry name" value="OmpA-like"/>
    <property type="match status" value="1"/>
</dbReference>
<keyword evidence="5" id="KW-0175">Coiled coil</keyword>
<protein>
    <submittedName>
        <fullName evidence="9">OmpA family protein</fullName>
    </submittedName>
</protein>
<dbReference type="CDD" id="cd07185">
    <property type="entry name" value="OmpA_C-like"/>
    <property type="match status" value="1"/>
</dbReference>
<feature type="domain" description="OmpA-like" evidence="8">
    <location>
        <begin position="994"/>
        <end position="1107"/>
    </location>
</feature>
<dbReference type="RefSeq" id="WP_407032005.1">
    <property type="nucleotide sequence ID" value="NZ_JAQGEF010000015.1"/>
</dbReference>
<feature type="coiled-coil region" evidence="5">
    <location>
        <begin position="713"/>
        <end position="740"/>
    </location>
</feature>
<evidence type="ECO:0000256" key="4">
    <source>
        <dbReference type="PROSITE-ProRule" id="PRU00473"/>
    </source>
</evidence>
<keyword evidence="2 4" id="KW-0472">Membrane</keyword>
<keyword evidence="3" id="KW-0998">Cell outer membrane</keyword>